<keyword evidence="2" id="KW-1185">Reference proteome</keyword>
<proteinExistence type="predicted"/>
<evidence type="ECO:0000313" key="2">
    <source>
        <dbReference type="Proteomes" id="UP001152300"/>
    </source>
</evidence>
<organism evidence="1 2">
    <name type="scientific">Sclerotinia nivalis</name>
    <dbReference type="NCBI Taxonomy" id="352851"/>
    <lineage>
        <taxon>Eukaryota</taxon>
        <taxon>Fungi</taxon>
        <taxon>Dikarya</taxon>
        <taxon>Ascomycota</taxon>
        <taxon>Pezizomycotina</taxon>
        <taxon>Leotiomycetes</taxon>
        <taxon>Helotiales</taxon>
        <taxon>Sclerotiniaceae</taxon>
        <taxon>Sclerotinia</taxon>
    </lineage>
</organism>
<dbReference type="AlphaFoldDB" id="A0A9X0DKE1"/>
<dbReference type="Proteomes" id="UP001152300">
    <property type="component" value="Unassembled WGS sequence"/>
</dbReference>
<protein>
    <submittedName>
        <fullName evidence="1">Uncharacterized protein</fullName>
    </submittedName>
</protein>
<accession>A0A9X0DKE1</accession>
<dbReference type="EMBL" id="JAPEIS010000008">
    <property type="protein sequence ID" value="KAJ8063993.1"/>
    <property type="molecule type" value="Genomic_DNA"/>
</dbReference>
<comment type="caution">
    <text evidence="1">The sequence shown here is derived from an EMBL/GenBank/DDBJ whole genome shotgun (WGS) entry which is preliminary data.</text>
</comment>
<gene>
    <name evidence="1" type="ORF">OCU04_007838</name>
</gene>
<reference evidence="1" key="1">
    <citation type="submission" date="2022-11" db="EMBL/GenBank/DDBJ databases">
        <title>Genome Resource of Sclerotinia nivalis Strain SnTB1, a Plant Pathogen Isolated from American Ginseng.</title>
        <authorList>
            <person name="Fan S."/>
        </authorList>
    </citation>
    <scope>NUCLEOTIDE SEQUENCE</scope>
    <source>
        <strain evidence="1">SnTB1</strain>
    </source>
</reference>
<sequence length="79" mass="8503">MSSPMASTCKYDIGVNSIWLNSVSSNVSLAGVAQWYPASVVYDAFRYAGLNGGKAGIYEKIPNTNLTTFQPTDDDIVGY</sequence>
<evidence type="ECO:0000313" key="1">
    <source>
        <dbReference type="EMBL" id="KAJ8063993.1"/>
    </source>
</evidence>
<name>A0A9X0DKE1_9HELO</name>